<dbReference type="Gene3D" id="1.25.40.10">
    <property type="entry name" value="Tetratricopeptide repeat domain"/>
    <property type="match status" value="1"/>
</dbReference>
<protein>
    <submittedName>
        <fullName evidence="2">CHAT domain-containing protein</fullName>
    </submittedName>
</protein>
<evidence type="ECO:0000259" key="1">
    <source>
        <dbReference type="Pfam" id="PF12770"/>
    </source>
</evidence>
<keyword evidence="3" id="KW-1185">Reference proteome</keyword>
<reference evidence="2 3" key="1">
    <citation type="submission" date="2020-01" db="EMBL/GenBank/DDBJ databases">
        <title>Leptobacterium flavescens.</title>
        <authorList>
            <person name="Wang G."/>
        </authorList>
    </citation>
    <scope>NUCLEOTIDE SEQUENCE [LARGE SCALE GENOMIC DNA]</scope>
    <source>
        <strain evidence="2 3">KCTC 22160</strain>
    </source>
</reference>
<proteinExistence type="predicted"/>
<dbReference type="RefSeq" id="WP_163605899.1">
    <property type="nucleotide sequence ID" value="NZ_JAABOO010000001.1"/>
</dbReference>
<gene>
    <name evidence="2" type="ORF">GWK08_05540</name>
</gene>
<dbReference type="PANTHER" id="PTHR10098">
    <property type="entry name" value="RAPSYN-RELATED"/>
    <property type="match status" value="1"/>
</dbReference>
<evidence type="ECO:0000313" key="3">
    <source>
        <dbReference type="Proteomes" id="UP000468581"/>
    </source>
</evidence>
<accession>A0A6P0UK18</accession>
<sequence length="1091" mass="125581">MNKGTFPLLEKLFLTGDYKQFTSIYNDLKKPISDGILFLALQVFHNTENGEAVKKTHDALKRSESHTTRVRAELSSGFHSFIEEKLTKSEGNSICAKCKLLAEQHQGTGLAFFATSTKIKVKFALLNQGLIDADCKDEIIEEGLELYKAYKNILGKETSSFLLTLINHTTAMPKADLKKGIKLIDDYLLESEKSSKDRLYDTSFYLKKTQLELKTIYYDRFYDPTKLPDFVENSLKKIENRGYLAAKARIFGIYGSHLLQLELIEGIEWLAQAILLFWELDHRKDAYIYENNCLKWLQERHQAILLNDFKKTISLPENSNNRSISQEINILNKAHQYFAESDYYASEKILKDTLEELTTEGNKIHFINLLANSASKIKLDNKDLLTVIDEALESLSPVKNSILTAQLYSFKAILDKNRAGDHFAKTIGIFKTLDSTDEVVTQLTNRFIHSAQEQKGKKEAIFTKDTIADLEEADAYLLDKKWIKNRYSLRGKLFQTYAFGLLLERQFDKALKFLKEALQLFEKAGHLGSVATNAHHLGSILIELGRAQKDIHFYEEANKHALNALKILETGSLIDFIWRLEFQAALSYSEALQRNLVKEDQISFYRTEAEKYFKASLFTAQSRIKKTGTLETSRNLEAAINLQRDIKQLISSGFYFFFNHKRFKDCIEWLENVRAKSLLYSIANNIKPDPEISDHLLLAEEHKILEAISSSSSIQEQRKREKTLGDLYDKMIEDRALQQYAKKKTETIPSFNEVISAIKQDEKKLKGEKLFFLYYYIHQDRLYAFGINSDNSEPLLFEISISVPDLREEILTFSQKMSMARFKDFRPEESFWTQFSALIEPLETWTKPGDIICIIPYGILQNLPFHALLLDKKPLIMRNPVFYNSSLTSWEYLQSKTKEEDIFKKAFVFGDPELDLKESVEEVETISRIFNTKPIVGKEAHKKKFTDALDQASFIHFAGHGVFDENRGFLSGLSLYNNELVTAEEIMNRNNIASFIVLSSCDTGRQKNHPGEESIGLIPSFLAAGASTVMAGLWHVKDKDAKDFFQLFYKKISQGIPKVIAYQQSMIELMKRPERAHFYHWAMFSLNGEWQ</sequence>
<dbReference type="Proteomes" id="UP000468581">
    <property type="component" value="Unassembled WGS sequence"/>
</dbReference>
<dbReference type="EMBL" id="JAABOO010000001">
    <property type="protein sequence ID" value="NER12892.1"/>
    <property type="molecule type" value="Genomic_DNA"/>
</dbReference>
<dbReference type="PANTHER" id="PTHR10098:SF108">
    <property type="entry name" value="TETRATRICOPEPTIDE REPEAT PROTEIN 28"/>
    <property type="match status" value="1"/>
</dbReference>
<dbReference type="AlphaFoldDB" id="A0A6P0UK18"/>
<organism evidence="2 3">
    <name type="scientific">Leptobacterium flavescens</name>
    <dbReference type="NCBI Taxonomy" id="472055"/>
    <lineage>
        <taxon>Bacteria</taxon>
        <taxon>Pseudomonadati</taxon>
        <taxon>Bacteroidota</taxon>
        <taxon>Flavobacteriia</taxon>
        <taxon>Flavobacteriales</taxon>
        <taxon>Flavobacteriaceae</taxon>
        <taxon>Leptobacterium</taxon>
    </lineage>
</organism>
<dbReference type="Pfam" id="PF12770">
    <property type="entry name" value="CHAT"/>
    <property type="match status" value="1"/>
</dbReference>
<dbReference type="InterPro" id="IPR024983">
    <property type="entry name" value="CHAT_dom"/>
</dbReference>
<feature type="domain" description="CHAT" evidence="1">
    <location>
        <begin position="836"/>
        <end position="1088"/>
    </location>
</feature>
<name>A0A6P0UK18_9FLAO</name>
<dbReference type="InterPro" id="IPR011990">
    <property type="entry name" value="TPR-like_helical_dom_sf"/>
</dbReference>
<evidence type="ECO:0000313" key="2">
    <source>
        <dbReference type="EMBL" id="NER12892.1"/>
    </source>
</evidence>
<comment type="caution">
    <text evidence="2">The sequence shown here is derived from an EMBL/GenBank/DDBJ whole genome shotgun (WGS) entry which is preliminary data.</text>
</comment>